<keyword evidence="1" id="KW-0472">Membrane</keyword>
<evidence type="ECO:0000313" key="2">
    <source>
        <dbReference type="EMBL" id="GAF84169.1"/>
    </source>
</evidence>
<keyword evidence="1" id="KW-1133">Transmembrane helix</keyword>
<name>X0ST49_9ZZZZ</name>
<evidence type="ECO:0000256" key="1">
    <source>
        <dbReference type="SAM" id="Phobius"/>
    </source>
</evidence>
<dbReference type="EMBL" id="BARS01004856">
    <property type="protein sequence ID" value="GAF84169.1"/>
    <property type="molecule type" value="Genomic_DNA"/>
</dbReference>
<protein>
    <submittedName>
        <fullName evidence="2">Uncharacterized protein</fullName>
    </submittedName>
</protein>
<dbReference type="AlphaFoldDB" id="X0ST49"/>
<organism evidence="2">
    <name type="scientific">marine sediment metagenome</name>
    <dbReference type="NCBI Taxonomy" id="412755"/>
    <lineage>
        <taxon>unclassified sequences</taxon>
        <taxon>metagenomes</taxon>
        <taxon>ecological metagenomes</taxon>
    </lineage>
</organism>
<comment type="caution">
    <text evidence="2">The sequence shown here is derived from an EMBL/GenBank/DDBJ whole genome shotgun (WGS) entry which is preliminary data.</text>
</comment>
<feature type="transmembrane region" description="Helical" evidence="1">
    <location>
        <begin position="61"/>
        <end position="82"/>
    </location>
</feature>
<gene>
    <name evidence="2" type="ORF">S01H1_09503</name>
</gene>
<sequence length="90" mass="9891">MSIVFAFFPPVKKWYDQKAPNVKQGIMLVSVAVVVVGTYAAVCFGNVAIPWVSWVCEQSTGWVIAAMLWDYALSVAVNQGVYKGVNYIAK</sequence>
<accession>X0ST49</accession>
<feature type="transmembrane region" description="Helical" evidence="1">
    <location>
        <begin position="26"/>
        <end position="49"/>
    </location>
</feature>
<keyword evidence="1" id="KW-0812">Transmembrane</keyword>
<reference evidence="2" key="1">
    <citation type="journal article" date="2014" name="Front. Microbiol.">
        <title>High frequency of phylogenetically diverse reductive dehalogenase-homologous genes in deep subseafloor sedimentary metagenomes.</title>
        <authorList>
            <person name="Kawai M."/>
            <person name="Futagami T."/>
            <person name="Toyoda A."/>
            <person name="Takaki Y."/>
            <person name="Nishi S."/>
            <person name="Hori S."/>
            <person name="Arai W."/>
            <person name="Tsubouchi T."/>
            <person name="Morono Y."/>
            <person name="Uchiyama I."/>
            <person name="Ito T."/>
            <person name="Fujiyama A."/>
            <person name="Inagaki F."/>
            <person name="Takami H."/>
        </authorList>
    </citation>
    <scope>NUCLEOTIDE SEQUENCE</scope>
    <source>
        <strain evidence="2">Expedition CK06-06</strain>
    </source>
</reference>
<proteinExistence type="predicted"/>